<gene>
    <name evidence="1" type="ORF">PGO_130350</name>
</gene>
<reference evidence="2" key="1">
    <citation type="submission" date="2017-04" db="EMBL/GenBank/DDBJ databases">
        <title>Plasmodium gonderi genome.</title>
        <authorList>
            <person name="Arisue N."/>
            <person name="Honma H."/>
            <person name="Kawai S."/>
            <person name="Tougan T."/>
            <person name="Tanabe K."/>
            <person name="Horii T."/>
        </authorList>
    </citation>
    <scope>NUCLEOTIDE SEQUENCE [LARGE SCALE GENOMIC DNA]</scope>
    <source>
        <strain evidence="2">ATCC 30045</strain>
    </source>
</reference>
<organism evidence="1 2">
    <name type="scientific">Plasmodium gonderi</name>
    <dbReference type="NCBI Taxonomy" id="77519"/>
    <lineage>
        <taxon>Eukaryota</taxon>
        <taxon>Sar</taxon>
        <taxon>Alveolata</taxon>
        <taxon>Apicomplexa</taxon>
        <taxon>Aconoidasida</taxon>
        <taxon>Haemosporida</taxon>
        <taxon>Plasmodiidae</taxon>
        <taxon>Plasmodium</taxon>
        <taxon>Plasmodium (Plasmodium)</taxon>
    </lineage>
</organism>
<protein>
    <recommendedName>
        <fullName evidence="3">DNA/RNA-binding protein Alba-like domain-containing protein</fullName>
    </recommendedName>
</protein>
<evidence type="ECO:0000313" key="2">
    <source>
        <dbReference type="Proteomes" id="UP000195521"/>
    </source>
</evidence>
<proteinExistence type="predicted"/>
<dbReference type="AlphaFoldDB" id="A0A1Y1JQM9"/>
<dbReference type="Proteomes" id="UP000195521">
    <property type="component" value="Unassembled WGS sequence"/>
</dbReference>
<dbReference type="GeneID" id="39749501"/>
<sequence length="90" mass="10441">MKQLDYYKIIVKTQSEDVQKYIPLCLERMKVGKVKIVGRQHGIIKALTLLELLKKEGTKMNHNIQYENLKATGSDRRKNLEVSILLSLEN</sequence>
<comment type="caution">
    <text evidence="1">The sequence shown here is derived from an EMBL/GenBank/DDBJ whole genome shotgun (WGS) entry which is preliminary data.</text>
</comment>
<name>A0A1Y1JQM9_PLAGO</name>
<dbReference type="RefSeq" id="XP_028545352.1">
    <property type="nucleotide sequence ID" value="XM_028689551.1"/>
</dbReference>
<dbReference type="OMA" id="NCYEIVV"/>
<accession>A0A1Y1JQM9</accession>
<dbReference type="OrthoDB" id="373931at2759"/>
<dbReference type="EMBL" id="BDQF01000014">
    <property type="protein sequence ID" value="GAW82763.1"/>
    <property type="molecule type" value="Genomic_DNA"/>
</dbReference>
<evidence type="ECO:0008006" key="3">
    <source>
        <dbReference type="Google" id="ProtNLM"/>
    </source>
</evidence>
<evidence type="ECO:0000313" key="1">
    <source>
        <dbReference type="EMBL" id="GAW82763.1"/>
    </source>
</evidence>
<keyword evidence="2" id="KW-1185">Reference proteome</keyword>